<reference evidence="2 4" key="2">
    <citation type="submission" date="2021-01" db="EMBL/GenBank/DDBJ databases">
        <title>Biogeographic distribution of Paracoccus.</title>
        <authorList>
            <person name="Hollensteiner J."/>
            <person name="Leineberger J."/>
            <person name="Brinkhoff T."/>
            <person name="Daniel R."/>
        </authorList>
    </citation>
    <scope>NUCLEOTIDE SEQUENCE [LARGE SCALE GENOMIC DNA]</scope>
    <source>
        <strain evidence="2 4">DSM 18447</strain>
    </source>
</reference>
<dbReference type="EMBL" id="FTOU01000005">
    <property type="protein sequence ID" value="SIS81039.1"/>
    <property type="molecule type" value="Genomic_DNA"/>
</dbReference>
<organism evidence="1 3">
    <name type="scientific">Paracoccus saliphilus</name>
    <dbReference type="NCBI Taxonomy" id="405559"/>
    <lineage>
        <taxon>Bacteria</taxon>
        <taxon>Pseudomonadati</taxon>
        <taxon>Pseudomonadota</taxon>
        <taxon>Alphaproteobacteria</taxon>
        <taxon>Rhodobacterales</taxon>
        <taxon>Paracoccaceae</taxon>
        <taxon>Paracoccus</taxon>
    </lineage>
</organism>
<dbReference type="Gene3D" id="3.40.50.300">
    <property type="entry name" value="P-loop containing nucleotide triphosphate hydrolases"/>
    <property type="match status" value="1"/>
</dbReference>
<dbReference type="EMBL" id="CP067140">
    <property type="protein sequence ID" value="WCR04211.1"/>
    <property type="molecule type" value="Genomic_DNA"/>
</dbReference>
<evidence type="ECO:0008006" key="5">
    <source>
        <dbReference type="Google" id="ProtNLM"/>
    </source>
</evidence>
<protein>
    <recommendedName>
        <fullName evidence="5">Sulfotransferase family protein</fullName>
    </recommendedName>
</protein>
<evidence type="ECO:0000313" key="1">
    <source>
        <dbReference type="EMBL" id="SIS81039.1"/>
    </source>
</evidence>
<dbReference type="Proteomes" id="UP000186216">
    <property type="component" value="Unassembled WGS sequence"/>
</dbReference>
<gene>
    <name evidence="2" type="ORF">JHX88_05575</name>
    <name evidence="1" type="ORF">SAMN05421772_105174</name>
</gene>
<proteinExistence type="predicted"/>
<dbReference type="AlphaFoldDB" id="A0AA45W410"/>
<dbReference type="Proteomes" id="UP001215549">
    <property type="component" value="Chromosome"/>
</dbReference>
<dbReference type="RefSeq" id="WP_076525307.1">
    <property type="nucleotide sequence ID" value="NZ_CP067140.1"/>
</dbReference>
<evidence type="ECO:0000313" key="4">
    <source>
        <dbReference type="Proteomes" id="UP001215549"/>
    </source>
</evidence>
<name>A0AA45W410_9RHOB</name>
<keyword evidence="4" id="KW-1185">Reference proteome</keyword>
<sequence>MTRVLLHLGLHKTGTTSVQKFLEDNRAAIEPATEVLLPDRTREISRWVWRFYQLGDPDVLQVIREDLQQQLAGLQLSGRDLVISDENLLGPMPRAEDSDPYPAAATLIGTYREAMQVLPEPLQLTVCLTTRTPQDWATSIHAHLARKIRAVRLTEDRDSFTARLTRNGFARTLAAIRAELPDLDLHVNEMETLIDQPFGLAQVFVDFLNLPDNRMLRPATHRHRSPAPGLIDRLIALNRSDLDEDALATAKQALLLDASEGAPAKEYQR</sequence>
<reference evidence="1 3" key="1">
    <citation type="submission" date="2017-01" db="EMBL/GenBank/DDBJ databases">
        <authorList>
            <person name="Varghese N."/>
            <person name="Submissions S."/>
        </authorList>
    </citation>
    <scope>NUCLEOTIDE SEQUENCE [LARGE SCALE GENOMIC DNA]</scope>
    <source>
        <strain evidence="1 3">DSM 18447</strain>
    </source>
</reference>
<dbReference type="SUPFAM" id="SSF52540">
    <property type="entry name" value="P-loop containing nucleoside triphosphate hydrolases"/>
    <property type="match status" value="1"/>
</dbReference>
<accession>A0AA45W410</accession>
<dbReference type="InterPro" id="IPR027417">
    <property type="entry name" value="P-loop_NTPase"/>
</dbReference>
<evidence type="ECO:0000313" key="2">
    <source>
        <dbReference type="EMBL" id="WCR04211.1"/>
    </source>
</evidence>
<evidence type="ECO:0000313" key="3">
    <source>
        <dbReference type="Proteomes" id="UP000186216"/>
    </source>
</evidence>